<feature type="compositionally biased region" description="Basic residues" evidence="1">
    <location>
        <begin position="214"/>
        <end position="228"/>
    </location>
</feature>
<feature type="compositionally biased region" description="Basic residues" evidence="1">
    <location>
        <begin position="169"/>
        <end position="187"/>
    </location>
</feature>
<proteinExistence type="predicted"/>
<feature type="region of interest" description="Disordered" evidence="1">
    <location>
        <begin position="214"/>
        <end position="248"/>
    </location>
</feature>
<sequence>MTETDITSPKLHWLVKYSGDVDQRTLFHNRRETAEKPVITVEPKETDITSPKLALASEVTAINVDQLDIVPSIAEETDEKPVITVNRKIKKKSKKRTKSKKTKKTEKDKPLKKSVFSMTETDITSPKFTLASEDTAVDVDQQNIVPTIPEETVEKPLLKDEPKGEKKDSKKIKKKSKKRTKSKKTKKTEKDIALKKQRLLKRQKRILHHGNWRWLIKKKSKKRTKSKKTKETEKDIAAKEAASSQIPETDITSPNLALASEVTAINVDQLDIVPSILKKQTKNQ</sequence>
<evidence type="ECO:0000313" key="2">
    <source>
        <dbReference type="EMBL" id="KAL1246092.1"/>
    </source>
</evidence>
<evidence type="ECO:0000313" key="3">
    <source>
        <dbReference type="Proteomes" id="UP001558632"/>
    </source>
</evidence>
<feature type="compositionally biased region" description="Basic and acidic residues" evidence="1">
    <location>
        <begin position="152"/>
        <end position="168"/>
    </location>
</feature>
<gene>
    <name evidence="2" type="ORF">TSPI_01258</name>
</gene>
<feature type="region of interest" description="Disordered" evidence="1">
    <location>
        <begin position="131"/>
        <end position="192"/>
    </location>
</feature>
<feature type="region of interest" description="Disordered" evidence="1">
    <location>
        <begin position="76"/>
        <end position="113"/>
    </location>
</feature>
<organism evidence="2 3">
    <name type="scientific">Trichinella spiralis</name>
    <name type="common">Trichina worm</name>
    <dbReference type="NCBI Taxonomy" id="6334"/>
    <lineage>
        <taxon>Eukaryota</taxon>
        <taxon>Metazoa</taxon>
        <taxon>Ecdysozoa</taxon>
        <taxon>Nematoda</taxon>
        <taxon>Enoplea</taxon>
        <taxon>Dorylaimia</taxon>
        <taxon>Trichinellida</taxon>
        <taxon>Trichinellidae</taxon>
        <taxon>Trichinella</taxon>
    </lineage>
</organism>
<dbReference type="Proteomes" id="UP001558632">
    <property type="component" value="Unassembled WGS sequence"/>
</dbReference>
<protein>
    <submittedName>
        <fullName evidence="2">Zonadhesin</fullName>
    </submittedName>
</protein>
<feature type="compositionally biased region" description="Basic residues" evidence="1">
    <location>
        <begin position="87"/>
        <end position="104"/>
    </location>
</feature>
<feature type="compositionally biased region" description="Basic and acidic residues" evidence="1">
    <location>
        <begin position="229"/>
        <end position="238"/>
    </location>
</feature>
<accession>A0ABR3KZQ3</accession>
<reference evidence="2 3" key="1">
    <citation type="submission" date="2024-07" db="EMBL/GenBank/DDBJ databases">
        <title>Enhanced genomic and transcriptomic resources for Trichinella pseudospiralis and T. spiralis underpin the discovery of pronounced molecular differences between stages and species.</title>
        <authorList>
            <person name="Pasi K.K."/>
            <person name="La Rosa G."/>
            <person name="Gomez-Morales M.A."/>
            <person name="Tosini F."/>
            <person name="Sumanam S."/>
            <person name="Young N.D."/>
            <person name="Chang B.C."/>
            <person name="Robin G.B."/>
        </authorList>
    </citation>
    <scope>NUCLEOTIDE SEQUENCE [LARGE SCALE GENOMIC DNA]</scope>
    <source>
        <strain evidence="2">ISS534</strain>
    </source>
</reference>
<name>A0ABR3KZQ3_TRISP</name>
<keyword evidence="3" id="KW-1185">Reference proteome</keyword>
<comment type="caution">
    <text evidence="2">The sequence shown here is derived from an EMBL/GenBank/DDBJ whole genome shotgun (WGS) entry which is preliminary data.</text>
</comment>
<evidence type="ECO:0000256" key="1">
    <source>
        <dbReference type="SAM" id="MobiDB-lite"/>
    </source>
</evidence>
<dbReference type="EMBL" id="JBEUSY010000026">
    <property type="protein sequence ID" value="KAL1246092.1"/>
    <property type="molecule type" value="Genomic_DNA"/>
</dbReference>